<dbReference type="InterPro" id="IPR053161">
    <property type="entry name" value="Ulvan_degrading_GH"/>
</dbReference>
<dbReference type="OrthoDB" id="9761519at2"/>
<dbReference type="Gene3D" id="2.60.120.260">
    <property type="entry name" value="Galactose-binding domain-like"/>
    <property type="match status" value="1"/>
</dbReference>
<gene>
    <name evidence="1" type="ORF">DC20_01185</name>
</gene>
<dbReference type="PANTHER" id="PTHR36848:SF2">
    <property type="entry name" value="SECRETED PROTEIN"/>
    <property type="match status" value="1"/>
</dbReference>
<accession>A0A0P0BZE8</accession>
<dbReference type="InterPro" id="IPR008979">
    <property type="entry name" value="Galactose-bd-like_sf"/>
</dbReference>
<dbReference type="Pfam" id="PF17132">
    <property type="entry name" value="Glyco_hydro_106"/>
    <property type="match status" value="2"/>
</dbReference>
<keyword evidence="1" id="KW-0378">Hydrolase</keyword>
<dbReference type="SUPFAM" id="SSF49785">
    <property type="entry name" value="Galactose-binding domain-like"/>
    <property type="match status" value="1"/>
</dbReference>
<evidence type="ECO:0000313" key="2">
    <source>
        <dbReference type="Proteomes" id="UP000061382"/>
    </source>
</evidence>
<name>A0A0P0BZE8_9BACT</name>
<dbReference type="AlphaFoldDB" id="A0A0P0BZE8"/>
<dbReference type="PATRIC" id="fig|512763.3.peg.263"/>
<dbReference type="KEGG" id="rti:DC20_01185"/>
<proteinExistence type="predicted"/>
<organism evidence="1 2">
    <name type="scientific">Rufibacter tibetensis</name>
    <dbReference type="NCBI Taxonomy" id="512763"/>
    <lineage>
        <taxon>Bacteria</taxon>
        <taxon>Pseudomonadati</taxon>
        <taxon>Bacteroidota</taxon>
        <taxon>Cytophagia</taxon>
        <taxon>Cytophagales</taxon>
        <taxon>Hymenobacteraceae</taxon>
        <taxon>Rufibacter</taxon>
    </lineage>
</organism>
<protein>
    <submittedName>
        <fullName evidence="1">Glycoside hydrolase family 2 protein</fullName>
    </submittedName>
</protein>
<dbReference type="STRING" id="512763.DC20_01185"/>
<reference evidence="1 2" key="1">
    <citation type="submission" date="2015-08" db="EMBL/GenBank/DDBJ databases">
        <title>Complete genome sequence of Rufibacter tibetensis strain 1351t, a radiation-resistant bacterium from tibet plateau.</title>
        <authorList>
            <person name="Dai J."/>
        </authorList>
    </citation>
    <scope>NUCLEOTIDE SEQUENCE [LARGE SCALE GENOMIC DNA]</scope>
    <source>
        <strain evidence="1 2">1351</strain>
    </source>
</reference>
<dbReference type="EMBL" id="CP012643">
    <property type="protein sequence ID" value="ALI97841.1"/>
    <property type="molecule type" value="Genomic_DNA"/>
</dbReference>
<keyword evidence="2" id="KW-1185">Reference proteome</keyword>
<evidence type="ECO:0000313" key="1">
    <source>
        <dbReference type="EMBL" id="ALI97841.1"/>
    </source>
</evidence>
<dbReference type="NCBIfam" id="NF045579">
    <property type="entry name" value="rhamnoside_JR"/>
    <property type="match status" value="1"/>
</dbReference>
<dbReference type="PANTHER" id="PTHR36848">
    <property type="entry name" value="DNA-BINDING PROTEIN (PUTATIVE SECRETED PROTEIN)-RELATED"/>
    <property type="match status" value="1"/>
</dbReference>
<dbReference type="GO" id="GO:0016787">
    <property type="term" value="F:hydrolase activity"/>
    <property type="evidence" value="ECO:0007669"/>
    <property type="project" value="UniProtKB-KW"/>
</dbReference>
<sequence length="953" mass="106110">MLTVGCFTASAQGNEPPKWPAITQETKPWTRWWWMGSAVNQKDLTALMEQYRKAGLGGVEITPIYGAKGSEDQFINFLSPKWMEMLTHTLKEGTRLGMGVDMAQASGWPFGGPWVSLEDACKYVAHKTYSLKGGESLREPVQLIQEPLVRTVGEKIEIAKLQEPITLNPNLQLHAFDQVRFPKPLPLQVLMAYSEEGGALNLTNKVDKNGKLNWKAPSGNWNLYAVFQGWHGKMVERAGPGGEGDVIDHFSKQANENYLAYFDKAFAGQDLKSLRAFFNDSYEVDDAQGEANWTPQLFDEFKKRRGYDLREFLPALFGKSTEQTNQRVLCDYRETISDLILENYTEKWHDWAKKKGALIRNQAHGSPANILDLYAATDIPEIEGTDIQRIKFASSAANVTGKKLISSESATWENEHFLSSLGDVKKAMDLFLLGGVNHTFYHGTNYSPQAAAWPGWLFYAAVHFNPNNTFWTDFSALNTYMARCQSFLQAGKPDNDVLLYLPIYDSFSKSGNSLLQHFDGVSHGFKGTGFEASAEAMLKKGYSYDFISDRQLRNVIEEGNKLQTGGIAYKTVVIPDARLMPLETFEKLVQLAKDGATIVVYKNLPGSVPGLDDLKDRQEKYQKLIDQLTFANTDKEGIKKANVGKGAFIMGNDLDQTLAYAGINRERMVDKGLQYVRRQHDKGNYYFVANSGDKTFTDWLPVQENAQAVALFNPMTGKAGYAEVRKSATGEPEVYVQLAPGESVILETSNAPATGALYTYYKPSGSAQEVKGVWAISFTEGGPKLPAATKTTSLKSWTELGGEDVKNFSGTAKYTVTFTKPKGKAKAWVLDLGKVEESARVMLNGVAVDTLIGPVYQVTIPDEQLKRKNVLEVYVSNAMANRVAYMDRNDLTWQKFYNINMSARRSENRGKDGVFTAAKWQPKESGLIGPVTFTPVKAISKESINKLKPTSSQ</sequence>
<dbReference type="Proteomes" id="UP000061382">
    <property type="component" value="Chromosome"/>
</dbReference>